<dbReference type="GO" id="GO:0004633">
    <property type="term" value="F:phosphopantothenoylcysteine decarboxylase activity"/>
    <property type="evidence" value="ECO:0007669"/>
    <property type="project" value="UniProtKB-UniRule"/>
</dbReference>
<dbReference type="SUPFAM" id="SSF52507">
    <property type="entry name" value="Homo-oligomeric flavin-containing Cys decarboxylases, HFCD"/>
    <property type="match status" value="1"/>
</dbReference>
<keyword evidence="3 4" id="KW-0436">Ligase</keyword>
<dbReference type="Gene3D" id="3.40.50.1950">
    <property type="entry name" value="Flavin prenyltransferase-like"/>
    <property type="match status" value="1"/>
</dbReference>
<dbReference type="GO" id="GO:0015941">
    <property type="term" value="P:pantothenate catabolic process"/>
    <property type="evidence" value="ECO:0007669"/>
    <property type="project" value="InterPro"/>
</dbReference>
<evidence type="ECO:0000259" key="6">
    <source>
        <dbReference type="Pfam" id="PF04127"/>
    </source>
</evidence>
<dbReference type="NCBIfam" id="TIGR00521">
    <property type="entry name" value="coaBC_dfp"/>
    <property type="match status" value="1"/>
</dbReference>
<comment type="cofactor">
    <cofactor evidence="3">
        <name>Mg(2+)</name>
        <dbReference type="ChEBI" id="CHEBI:18420"/>
    </cofactor>
</comment>
<comment type="caution">
    <text evidence="3">Lacks conserved residue(s) required for the propagation of feature annotation.</text>
</comment>
<evidence type="ECO:0000259" key="5">
    <source>
        <dbReference type="Pfam" id="PF02441"/>
    </source>
</evidence>
<comment type="function">
    <text evidence="3">Catalyzes two sequential steps in the biosynthesis of coenzyme A. In the first step cysteine is conjugated to 4'-phosphopantothenate to form 4-phosphopantothenoylcysteine. In the second step the latter compound is decarboxylated to form 4'-phosphopantotheine.</text>
</comment>
<comment type="catalytic activity">
    <reaction evidence="3 4">
        <text>N-[(R)-4-phosphopantothenoyl]-L-cysteine + H(+) = (R)-4'-phosphopantetheine + CO2</text>
        <dbReference type="Rhea" id="RHEA:16793"/>
        <dbReference type="ChEBI" id="CHEBI:15378"/>
        <dbReference type="ChEBI" id="CHEBI:16526"/>
        <dbReference type="ChEBI" id="CHEBI:59458"/>
        <dbReference type="ChEBI" id="CHEBI:61723"/>
        <dbReference type="EC" id="4.1.1.36"/>
    </reaction>
</comment>
<dbReference type="PANTHER" id="PTHR14359:SF6">
    <property type="entry name" value="PHOSPHOPANTOTHENOYLCYSTEINE DECARBOXYLASE"/>
    <property type="match status" value="1"/>
</dbReference>
<comment type="function">
    <text evidence="4">Catalyzes two steps in the biosynthesis of coenzyme A. In the first step cysteine is conjugated to 4'-phosphopantothenate to form 4-phosphopantothenoylcysteine, in the latter compound is decarboxylated to form 4'-phosphopantotheine.</text>
</comment>
<dbReference type="UniPathway" id="UPA00241">
    <property type="reaction ID" value="UER00353"/>
</dbReference>
<dbReference type="InterPro" id="IPR005252">
    <property type="entry name" value="CoaBC"/>
</dbReference>
<dbReference type="RefSeq" id="WP_077177327.1">
    <property type="nucleotide sequence ID" value="NZ_BDJK01000055.1"/>
</dbReference>
<comment type="similarity">
    <text evidence="3 4">In the C-terminal section; belongs to the PPC synthetase family.</text>
</comment>
<evidence type="ECO:0000256" key="4">
    <source>
        <dbReference type="RuleBase" id="RU364078"/>
    </source>
</evidence>
<organism evidence="7 8">
    <name type="scientific">Carboxydothermus pertinax</name>
    <dbReference type="NCBI Taxonomy" id="870242"/>
    <lineage>
        <taxon>Bacteria</taxon>
        <taxon>Bacillati</taxon>
        <taxon>Bacillota</taxon>
        <taxon>Clostridia</taxon>
        <taxon>Thermoanaerobacterales</taxon>
        <taxon>Thermoanaerobacteraceae</taxon>
        <taxon>Carboxydothermus</taxon>
    </lineage>
</organism>
<keyword evidence="3" id="KW-0460">Magnesium</keyword>
<evidence type="ECO:0000313" key="8">
    <source>
        <dbReference type="Proteomes" id="UP000187485"/>
    </source>
</evidence>
<evidence type="ECO:0000256" key="3">
    <source>
        <dbReference type="HAMAP-Rule" id="MF_02225"/>
    </source>
</evidence>
<feature type="binding site" evidence="3">
    <location>
        <position position="284"/>
    </location>
    <ligand>
        <name>CTP</name>
        <dbReference type="ChEBI" id="CHEBI:37563"/>
    </ligand>
</feature>
<comment type="catalytic activity">
    <reaction evidence="3 4">
        <text>(R)-4'-phosphopantothenate + L-cysteine + CTP = N-[(R)-4-phosphopantothenoyl]-L-cysteine + CMP + diphosphate + H(+)</text>
        <dbReference type="Rhea" id="RHEA:19397"/>
        <dbReference type="ChEBI" id="CHEBI:10986"/>
        <dbReference type="ChEBI" id="CHEBI:15378"/>
        <dbReference type="ChEBI" id="CHEBI:33019"/>
        <dbReference type="ChEBI" id="CHEBI:35235"/>
        <dbReference type="ChEBI" id="CHEBI:37563"/>
        <dbReference type="ChEBI" id="CHEBI:59458"/>
        <dbReference type="ChEBI" id="CHEBI:60377"/>
        <dbReference type="EC" id="6.3.2.5"/>
    </reaction>
</comment>
<feature type="region of interest" description="Phosphopantothenoylcysteine decarboxylase" evidence="3">
    <location>
        <begin position="1"/>
        <end position="185"/>
    </location>
</feature>
<keyword evidence="3" id="KW-0511">Multifunctional enzyme</keyword>
<dbReference type="Gene3D" id="3.40.50.10300">
    <property type="entry name" value="CoaB-like"/>
    <property type="match status" value="1"/>
</dbReference>
<dbReference type="EC" id="6.3.2.5" evidence="3"/>
<dbReference type="Proteomes" id="UP000187485">
    <property type="component" value="Unassembled WGS sequence"/>
</dbReference>
<keyword evidence="3" id="KW-0479">Metal-binding</keyword>
<dbReference type="AlphaFoldDB" id="A0A1L8CXS5"/>
<evidence type="ECO:0000313" key="7">
    <source>
        <dbReference type="EMBL" id="GAV23728.1"/>
    </source>
</evidence>
<feature type="domain" description="Flavoprotein" evidence="5">
    <location>
        <begin position="5"/>
        <end position="174"/>
    </location>
</feature>
<dbReference type="GO" id="GO:0010181">
    <property type="term" value="F:FMN binding"/>
    <property type="evidence" value="ECO:0007669"/>
    <property type="project" value="UniProtKB-UniRule"/>
</dbReference>
<evidence type="ECO:0000256" key="1">
    <source>
        <dbReference type="ARBA" id="ARBA00022793"/>
    </source>
</evidence>
<dbReference type="Pfam" id="PF04127">
    <property type="entry name" value="DFP"/>
    <property type="match status" value="1"/>
</dbReference>
<comment type="cofactor">
    <cofactor evidence="3">
        <name>FMN</name>
        <dbReference type="ChEBI" id="CHEBI:58210"/>
    </cofactor>
    <text evidence="3">Binds 1 FMN per subunit.</text>
</comment>
<comment type="similarity">
    <text evidence="3 4">In the N-terminal section; belongs to the HFCD (homo-oligomeric flavin containing Cys decarboxylase) superfamily.</text>
</comment>
<dbReference type="STRING" id="870242.cpu_22380"/>
<feature type="region of interest" description="Phosphopantothenate--cysteine ligase" evidence="3">
    <location>
        <begin position="186"/>
        <end position="399"/>
    </location>
</feature>
<comment type="pathway">
    <text evidence="3 4">Cofactor biosynthesis; coenzyme A biosynthesis; CoA from (R)-pantothenate: step 2/5.</text>
</comment>
<feature type="binding site" evidence="3">
    <location>
        <position position="317"/>
    </location>
    <ligand>
        <name>CTP</name>
        <dbReference type="ChEBI" id="CHEBI:37563"/>
    </ligand>
</feature>
<dbReference type="GO" id="GO:0071513">
    <property type="term" value="C:phosphopantothenoylcysteine decarboxylase complex"/>
    <property type="evidence" value="ECO:0007669"/>
    <property type="project" value="TreeGrafter"/>
</dbReference>
<feature type="binding site" evidence="3">
    <location>
        <position position="274"/>
    </location>
    <ligand>
        <name>CTP</name>
        <dbReference type="ChEBI" id="CHEBI:37563"/>
    </ligand>
</feature>
<name>A0A1L8CXS5_9THEO</name>
<dbReference type="GO" id="GO:0046872">
    <property type="term" value="F:metal ion binding"/>
    <property type="evidence" value="ECO:0007669"/>
    <property type="project" value="UniProtKB-KW"/>
</dbReference>
<proteinExistence type="inferred from homology"/>
<dbReference type="EMBL" id="BDJK01000055">
    <property type="protein sequence ID" value="GAV23728.1"/>
    <property type="molecule type" value="Genomic_DNA"/>
</dbReference>
<dbReference type="GO" id="GO:0015937">
    <property type="term" value="P:coenzyme A biosynthetic process"/>
    <property type="evidence" value="ECO:0007669"/>
    <property type="project" value="UniProtKB-UniRule"/>
</dbReference>
<comment type="pathway">
    <text evidence="3 4">Cofactor biosynthesis; coenzyme A biosynthesis; CoA from (R)-pantothenate: step 3/5.</text>
</comment>
<dbReference type="InterPro" id="IPR035929">
    <property type="entry name" value="CoaB-like_sf"/>
</dbReference>
<keyword evidence="2 3" id="KW-0456">Lyase</keyword>
<sequence>MASGKIILGITGGIAAYKTVELARGLTKKGYEVYPVLTAGAENFVTPLSLATVTGNKVLKETFTEEEPILHIKLTDEADLIIIAPATANIIGKIAAGIADDLLTTIVAAKNCPVLLCPAMNTRMYQNSIVQDNLNRLKGHGFFLLEPDSGNLACGHEGPGRLPEVQQIIAEVEKILSDKLLTGVKVLVTAGPTREYIDPVRFITNKSSGKMGFALAQAFRDLGAEVYLVSGPVSIKPPFGITYIPVETTEEMANKVEGLFEQVHIVVMAAAVADFRPKVTYQQKLPKENSTSIDFVKTKDILKSLGQRKGRKFLVGFAAQTHDLENYARQKLIEKNLDLIAANDVSRSDVGFDSEENELLVFTRDGRKIFFSRESKKIVAQKLAQLIGEMYLNKQNEKG</sequence>
<dbReference type="InterPro" id="IPR007085">
    <property type="entry name" value="DNA/pantothenate-metab_flavo_C"/>
</dbReference>
<dbReference type="EC" id="4.1.1.36" evidence="3"/>
<dbReference type="OrthoDB" id="9802554at2"/>
<feature type="domain" description="DNA/pantothenate metabolism flavoprotein C-terminal" evidence="6">
    <location>
        <begin position="181"/>
        <end position="388"/>
    </location>
</feature>
<feature type="binding site" evidence="3">
    <location>
        <position position="331"/>
    </location>
    <ligand>
        <name>CTP</name>
        <dbReference type="ChEBI" id="CHEBI:37563"/>
    </ligand>
</feature>
<dbReference type="InterPro" id="IPR036551">
    <property type="entry name" value="Flavin_trans-like"/>
</dbReference>
<dbReference type="Pfam" id="PF02441">
    <property type="entry name" value="Flavoprotein"/>
    <property type="match status" value="1"/>
</dbReference>
<keyword evidence="8" id="KW-1185">Reference proteome</keyword>
<comment type="caution">
    <text evidence="7">The sequence shown here is derived from an EMBL/GenBank/DDBJ whole genome shotgun (WGS) entry which is preliminary data.</text>
</comment>
<dbReference type="PANTHER" id="PTHR14359">
    <property type="entry name" value="HOMO-OLIGOMERIC FLAVIN CONTAINING CYS DECARBOXYLASE FAMILY"/>
    <property type="match status" value="1"/>
</dbReference>
<feature type="active site" description="Proton donor" evidence="3">
    <location>
        <position position="154"/>
    </location>
</feature>
<reference evidence="8" key="1">
    <citation type="submission" date="2016-12" db="EMBL/GenBank/DDBJ databases">
        <title>Draft Genome Sequences od Carboxydothermus pertinax and islandicus, Hydrogenogenic Carboxydotrophic Bacteria.</title>
        <authorList>
            <person name="Fukuyama Y."/>
            <person name="Ohmae K."/>
            <person name="Yoneda Y."/>
            <person name="Yoshida T."/>
            <person name="Sako Y."/>
        </authorList>
    </citation>
    <scope>NUCLEOTIDE SEQUENCE [LARGE SCALE GENOMIC DNA]</scope>
    <source>
        <strain evidence="8">Ug1</strain>
    </source>
</reference>
<dbReference type="InterPro" id="IPR003382">
    <property type="entry name" value="Flavoprotein"/>
</dbReference>
<accession>A0A1L8CXS5</accession>
<feature type="binding site" evidence="3">
    <location>
        <position position="335"/>
    </location>
    <ligand>
        <name>CTP</name>
        <dbReference type="ChEBI" id="CHEBI:37563"/>
    </ligand>
</feature>
<protein>
    <recommendedName>
        <fullName evidence="3">Coenzyme A biosynthesis bifunctional protein CoaBC</fullName>
    </recommendedName>
    <alternativeName>
        <fullName evidence="3">DNA/pantothenate metabolism flavoprotein</fullName>
    </alternativeName>
    <alternativeName>
        <fullName evidence="3">Phosphopantothenoylcysteine synthetase/decarboxylase</fullName>
        <shortName evidence="3">PPCS-PPCDC</shortName>
    </alternativeName>
    <domain>
        <recommendedName>
            <fullName evidence="3">Phosphopantothenoylcysteine decarboxylase</fullName>
            <shortName evidence="3">PPC decarboxylase</shortName>
            <shortName evidence="3">PPC-DC</shortName>
            <ecNumber evidence="3">4.1.1.36</ecNumber>
        </recommendedName>
        <alternativeName>
            <fullName evidence="3">CoaC</fullName>
        </alternativeName>
    </domain>
    <domain>
        <recommendedName>
            <fullName evidence="3">Phosphopantothenate--cysteine ligase</fullName>
            <ecNumber evidence="3">6.3.2.5</ecNumber>
        </recommendedName>
        <alternativeName>
            <fullName evidence="3">CoaB</fullName>
        </alternativeName>
        <alternativeName>
            <fullName evidence="3">Phosphopantothenoylcysteine synthetase</fullName>
            <shortName evidence="3">PPC synthetase</shortName>
            <shortName evidence="3">PPC-S</shortName>
        </alternativeName>
    </domain>
</protein>
<gene>
    <name evidence="3" type="primary">coaBC</name>
    <name evidence="7" type="ORF">cpu_22380</name>
</gene>
<keyword evidence="3 4" id="KW-0288">FMN</keyword>
<keyword evidence="3 4" id="KW-0285">Flavoprotein</keyword>
<dbReference type="SUPFAM" id="SSF102645">
    <property type="entry name" value="CoaB-like"/>
    <property type="match status" value="1"/>
</dbReference>
<keyword evidence="1 3" id="KW-0210">Decarboxylase</keyword>
<dbReference type="GO" id="GO:0004632">
    <property type="term" value="F:phosphopantothenate--cysteine ligase activity"/>
    <property type="evidence" value="ECO:0007669"/>
    <property type="project" value="UniProtKB-UniRule"/>
</dbReference>
<dbReference type="HAMAP" id="MF_02225">
    <property type="entry name" value="CoaBC"/>
    <property type="match status" value="1"/>
</dbReference>
<evidence type="ECO:0000256" key="2">
    <source>
        <dbReference type="ARBA" id="ARBA00023239"/>
    </source>
</evidence>